<keyword evidence="11" id="KW-1185">Reference proteome</keyword>
<dbReference type="PRINTS" id="PR00237">
    <property type="entry name" value="GPCRRHODOPSN"/>
</dbReference>
<comment type="subcellular location">
    <subcellularLocation>
        <location evidence="1">Membrane</location>
        <topology evidence="1">Multi-pass membrane protein</topology>
    </subcellularLocation>
</comment>
<evidence type="ECO:0000256" key="6">
    <source>
        <dbReference type="ARBA" id="ARBA00023170"/>
    </source>
</evidence>
<keyword evidence="3 8" id="KW-1133">Transmembrane helix</keyword>
<evidence type="ECO:0000256" key="2">
    <source>
        <dbReference type="ARBA" id="ARBA00022692"/>
    </source>
</evidence>
<dbReference type="EMBL" id="UYRR01031040">
    <property type="protein sequence ID" value="VDK44333.1"/>
    <property type="molecule type" value="Genomic_DNA"/>
</dbReference>
<evidence type="ECO:0000256" key="4">
    <source>
        <dbReference type="ARBA" id="ARBA00023040"/>
    </source>
</evidence>
<dbReference type="AlphaFoldDB" id="A0A0M3JTZ5"/>
<dbReference type="Proteomes" id="UP000267096">
    <property type="component" value="Unassembled WGS sequence"/>
</dbReference>
<feature type="transmembrane region" description="Helical" evidence="8">
    <location>
        <begin position="80"/>
        <end position="105"/>
    </location>
</feature>
<dbReference type="OrthoDB" id="9046662at2759"/>
<dbReference type="InterPro" id="IPR000276">
    <property type="entry name" value="GPCR_Rhodpsn"/>
</dbReference>
<evidence type="ECO:0000313" key="10">
    <source>
        <dbReference type="EMBL" id="VDK44333.1"/>
    </source>
</evidence>
<gene>
    <name evidence="10" type="ORF">ASIM_LOCUS11091</name>
</gene>
<protein>
    <submittedName>
        <fullName evidence="12">G_PROTEIN_RECEP_F1_2 domain-containing protein</fullName>
    </submittedName>
</protein>
<dbReference type="GO" id="GO:0042923">
    <property type="term" value="F:neuropeptide binding"/>
    <property type="evidence" value="ECO:0007669"/>
    <property type="project" value="TreeGrafter"/>
</dbReference>
<reference evidence="10 11" key="2">
    <citation type="submission" date="2018-11" db="EMBL/GenBank/DDBJ databases">
        <authorList>
            <consortium name="Pathogen Informatics"/>
        </authorList>
    </citation>
    <scope>NUCLEOTIDE SEQUENCE [LARGE SCALE GENOMIC DNA]</scope>
</reference>
<dbReference type="PROSITE" id="PS50262">
    <property type="entry name" value="G_PROTEIN_RECEP_F1_2"/>
    <property type="match status" value="1"/>
</dbReference>
<proteinExistence type="predicted"/>
<dbReference type="Pfam" id="PF00001">
    <property type="entry name" value="7tm_1"/>
    <property type="match status" value="1"/>
</dbReference>
<dbReference type="PANTHER" id="PTHR24235:SF18">
    <property type="entry name" value="G-PROTEIN COUPLED RECEPTORS FAMILY 1 PROFILE DOMAIN-CONTAINING PROTEIN"/>
    <property type="match status" value="1"/>
</dbReference>
<keyword evidence="7" id="KW-0807">Transducer</keyword>
<sequence length="359" mass="40859">MNDDEIILVNATVWKNFLWRRHSHTCIPIQQSLPDKVDLLQLQILFSVLYFLVWIVAVSGNALVLYIVTIKQVSLSVRTIFIGSLAISDILMSLTSLPVTAVTIFTRDWVFPSIFCRLIGVFQGGSIFVSSFTLTVIAVDRLLLIIYPSKEIITFERALAIVISIWAIGYSFSLPNGIFSRTVRYYPYCGTFCEEAWPDSNVEDGSKLGRIYGTAVMVLQFGVPVLISSFCYWRISRVISQQIEKRREQQILLKESEQKLTSRRTRSNRMMVCMVLGLVLAWLPLNLINLSRDFNGVSAWFSTIFALCHVIAMTSAAWNPVIYSWFNPQLRRALITMFNDASSSNKERLPLVNVLQVTK</sequence>
<accession>A0A0M3JTZ5</accession>
<dbReference type="GO" id="GO:0043005">
    <property type="term" value="C:neuron projection"/>
    <property type="evidence" value="ECO:0007669"/>
    <property type="project" value="TreeGrafter"/>
</dbReference>
<keyword evidence="2 8" id="KW-0812">Transmembrane</keyword>
<dbReference type="InterPro" id="IPR017452">
    <property type="entry name" value="GPCR_Rhodpsn_7TM"/>
</dbReference>
<feature type="transmembrane region" description="Helical" evidence="8">
    <location>
        <begin position="270"/>
        <end position="288"/>
    </location>
</feature>
<organism evidence="12">
    <name type="scientific">Anisakis simplex</name>
    <name type="common">Herring worm</name>
    <dbReference type="NCBI Taxonomy" id="6269"/>
    <lineage>
        <taxon>Eukaryota</taxon>
        <taxon>Metazoa</taxon>
        <taxon>Ecdysozoa</taxon>
        <taxon>Nematoda</taxon>
        <taxon>Chromadorea</taxon>
        <taxon>Rhabditida</taxon>
        <taxon>Spirurina</taxon>
        <taxon>Ascaridomorpha</taxon>
        <taxon>Ascaridoidea</taxon>
        <taxon>Anisakidae</taxon>
        <taxon>Anisakis</taxon>
        <taxon>Anisakis simplex complex</taxon>
    </lineage>
</organism>
<dbReference type="CDD" id="cd15203">
    <property type="entry name" value="7tmA_NPYR-like"/>
    <property type="match status" value="1"/>
</dbReference>
<feature type="transmembrane region" description="Helical" evidence="8">
    <location>
        <begin position="158"/>
        <end position="178"/>
    </location>
</feature>
<dbReference type="PANTHER" id="PTHR24235">
    <property type="entry name" value="NEUROPEPTIDE Y RECEPTOR"/>
    <property type="match status" value="1"/>
</dbReference>
<keyword evidence="5 8" id="KW-0472">Membrane</keyword>
<reference evidence="12" key="1">
    <citation type="submission" date="2017-02" db="UniProtKB">
        <authorList>
            <consortium name="WormBaseParasite"/>
        </authorList>
    </citation>
    <scope>IDENTIFICATION</scope>
</reference>
<keyword evidence="4" id="KW-0297">G-protein coupled receptor</keyword>
<feature type="transmembrane region" description="Helical" evidence="8">
    <location>
        <begin position="44"/>
        <end position="68"/>
    </location>
</feature>
<dbReference type="GO" id="GO:0005886">
    <property type="term" value="C:plasma membrane"/>
    <property type="evidence" value="ECO:0007669"/>
    <property type="project" value="TreeGrafter"/>
</dbReference>
<evidence type="ECO:0000256" key="7">
    <source>
        <dbReference type="ARBA" id="ARBA00023224"/>
    </source>
</evidence>
<dbReference type="Gene3D" id="1.20.1070.10">
    <property type="entry name" value="Rhodopsin 7-helix transmembrane proteins"/>
    <property type="match status" value="1"/>
</dbReference>
<evidence type="ECO:0000259" key="9">
    <source>
        <dbReference type="PROSITE" id="PS50262"/>
    </source>
</evidence>
<dbReference type="SUPFAM" id="SSF81321">
    <property type="entry name" value="Family A G protein-coupled receptor-like"/>
    <property type="match status" value="1"/>
</dbReference>
<dbReference type="GO" id="GO:0008188">
    <property type="term" value="F:neuropeptide receptor activity"/>
    <property type="evidence" value="ECO:0007669"/>
    <property type="project" value="TreeGrafter"/>
</dbReference>
<evidence type="ECO:0000256" key="3">
    <source>
        <dbReference type="ARBA" id="ARBA00022989"/>
    </source>
</evidence>
<evidence type="ECO:0000256" key="8">
    <source>
        <dbReference type="SAM" id="Phobius"/>
    </source>
</evidence>
<feature type="transmembrane region" description="Helical" evidence="8">
    <location>
        <begin position="125"/>
        <end position="146"/>
    </location>
</feature>
<evidence type="ECO:0000313" key="12">
    <source>
        <dbReference type="WBParaSite" id="ASIM_0001153301-mRNA-1"/>
    </source>
</evidence>
<keyword evidence="6" id="KW-0675">Receptor</keyword>
<evidence type="ECO:0000256" key="1">
    <source>
        <dbReference type="ARBA" id="ARBA00004141"/>
    </source>
</evidence>
<feature type="transmembrane region" description="Helical" evidence="8">
    <location>
        <begin position="211"/>
        <end position="233"/>
    </location>
</feature>
<evidence type="ECO:0000256" key="5">
    <source>
        <dbReference type="ARBA" id="ARBA00023136"/>
    </source>
</evidence>
<evidence type="ECO:0000313" key="11">
    <source>
        <dbReference type="Proteomes" id="UP000267096"/>
    </source>
</evidence>
<dbReference type="WBParaSite" id="ASIM_0001153301-mRNA-1">
    <property type="protein sequence ID" value="ASIM_0001153301-mRNA-1"/>
    <property type="gene ID" value="ASIM_0001153301"/>
</dbReference>
<feature type="transmembrane region" description="Helical" evidence="8">
    <location>
        <begin position="300"/>
        <end position="326"/>
    </location>
</feature>
<name>A0A0M3JTZ5_ANISI</name>
<feature type="domain" description="G-protein coupled receptors family 1 profile" evidence="9">
    <location>
        <begin position="60"/>
        <end position="323"/>
    </location>
</feature>